<reference evidence="1" key="2">
    <citation type="submission" date="2023-05" db="EMBL/GenBank/DDBJ databases">
        <authorList>
            <consortium name="Lawrence Berkeley National Laboratory"/>
            <person name="Steindorff A."/>
            <person name="Hensen N."/>
            <person name="Bonometti L."/>
            <person name="Westerberg I."/>
            <person name="Brannstrom I.O."/>
            <person name="Guillou S."/>
            <person name="Cros-Aarteil S."/>
            <person name="Calhoun S."/>
            <person name="Haridas S."/>
            <person name="Kuo A."/>
            <person name="Mondo S."/>
            <person name="Pangilinan J."/>
            <person name="Riley R."/>
            <person name="Labutti K."/>
            <person name="Andreopoulos B."/>
            <person name="Lipzen A."/>
            <person name="Chen C."/>
            <person name="Yanf M."/>
            <person name="Daum C."/>
            <person name="Ng V."/>
            <person name="Clum A."/>
            <person name="Ohm R."/>
            <person name="Martin F."/>
            <person name="Silar P."/>
            <person name="Natvig D."/>
            <person name="Lalanne C."/>
            <person name="Gautier V."/>
            <person name="Ament-Velasquez S.L."/>
            <person name="Kruys A."/>
            <person name="Hutchinson M.I."/>
            <person name="Powell A.J."/>
            <person name="Barry K."/>
            <person name="Miller A.N."/>
            <person name="Grigoriev I.V."/>
            <person name="Debuchy R."/>
            <person name="Gladieux P."/>
            <person name="Thoren M.H."/>
            <person name="Johannesson H."/>
        </authorList>
    </citation>
    <scope>NUCLEOTIDE SEQUENCE</scope>
    <source>
        <strain evidence="1">CBS 757.83</strain>
    </source>
</reference>
<protein>
    <submittedName>
        <fullName evidence="1">Uncharacterized protein</fullName>
    </submittedName>
</protein>
<accession>A0AAN6PW32</accession>
<comment type="caution">
    <text evidence="1">The sequence shown here is derived from an EMBL/GenBank/DDBJ whole genome shotgun (WGS) entry which is preliminary data.</text>
</comment>
<gene>
    <name evidence="1" type="ORF">N658DRAFT_430999</name>
</gene>
<dbReference type="Pfam" id="PF11017">
    <property type="entry name" value="DUF2855"/>
    <property type="match status" value="1"/>
</dbReference>
<dbReference type="Proteomes" id="UP001305647">
    <property type="component" value="Unassembled WGS sequence"/>
</dbReference>
<proteinExistence type="predicted"/>
<reference evidence="1" key="1">
    <citation type="journal article" date="2023" name="Mol. Phylogenet. Evol.">
        <title>Genome-scale phylogeny and comparative genomics of the fungal order Sordariales.</title>
        <authorList>
            <person name="Hensen N."/>
            <person name="Bonometti L."/>
            <person name="Westerberg I."/>
            <person name="Brannstrom I.O."/>
            <person name="Guillou S."/>
            <person name="Cros-Aarteil S."/>
            <person name="Calhoun S."/>
            <person name="Haridas S."/>
            <person name="Kuo A."/>
            <person name="Mondo S."/>
            <person name="Pangilinan J."/>
            <person name="Riley R."/>
            <person name="LaButti K."/>
            <person name="Andreopoulos B."/>
            <person name="Lipzen A."/>
            <person name="Chen C."/>
            <person name="Yan M."/>
            <person name="Daum C."/>
            <person name="Ng V."/>
            <person name="Clum A."/>
            <person name="Steindorff A."/>
            <person name="Ohm R.A."/>
            <person name="Martin F."/>
            <person name="Silar P."/>
            <person name="Natvig D.O."/>
            <person name="Lalanne C."/>
            <person name="Gautier V."/>
            <person name="Ament-Velasquez S.L."/>
            <person name="Kruys A."/>
            <person name="Hutchinson M.I."/>
            <person name="Powell A.J."/>
            <person name="Barry K."/>
            <person name="Miller A.N."/>
            <person name="Grigoriev I.V."/>
            <person name="Debuchy R."/>
            <person name="Gladieux P."/>
            <person name="Hiltunen Thoren M."/>
            <person name="Johannesson H."/>
        </authorList>
    </citation>
    <scope>NUCLEOTIDE SEQUENCE</scope>
    <source>
        <strain evidence="1">CBS 757.83</strain>
    </source>
</reference>
<name>A0AAN6PW32_9PEZI</name>
<dbReference type="InterPro" id="IPR021276">
    <property type="entry name" value="DUF2855"/>
</dbReference>
<dbReference type="AlphaFoldDB" id="A0AAN6PW32"/>
<evidence type="ECO:0000313" key="2">
    <source>
        <dbReference type="Proteomes" id="UP001305647"/>
    </source>
</evidence>
<keyword evidence="2" id="KW-1185">Reference proteome</keyword>
<dbReference type="EMBL" id="MU863654">
    <property type="protein sequence ID" value="KAK4098868.1"/>
    <property type="molecule type" value="Genomic_DNA"/>
</dbReference>
<evidence type="ECO:0000313" key="1">
    <source>
        <dbReference type="EMBL" id="KAK4098868.1"/>
    </source>
</evidence>
<organism evidence="1 2">
    <name type="scientific">Parathielavia hyrcaniae</name>
    <dbReference type="NCBI Taxonomy" id="113614"/>
    <lineage>
        <taxon>Eukaryota</taxon>
        <taxon>Fungi</taxon>
        <taxon>Dikarya</taxon>
        <taxon>Ascomycota</taxon>
        <taxon>Pezizomycotina</taxon>
        <taxon>Sordariomycetes</taxon>
        <taxon>Sordariomycetidae</taxon>
        <taxon>Sordariales</taxon>
        <taxon>Chaetomiaceae</taxon>
        <taxon>Parathielavia</taxon>
    </lineage>
</organism>
<sequence length="424" mass="45682">MAPQPNQPTIHLISKSDFTTHHLVPVPVTVSPESPNPPPLRPGQARIRTHTIALTTNNLTYAKLGGMPGLGWWDVWPMPPAASLPAPFNQPSALAAYCRVLAWGYSAVVESAVPGLDEGTLLFGTQPVGSLDEVVELERIASTEEDGLGEWREVSERRKQLNGAMGWDSLMSVLFQSGYMLNRFVFAWEDRVEPVHPLGHPALPWTREDADLAGAVVVVLAASGKTGLAFASEVRARRPAEKQPAKMVAVGSGKSREFTAGTGLFDEVLLYSDLEDQGFDLEGTLGVGVGRKVLVMDFGARGDAVDRWATALRAKAGKMQVLVVGGDPLGKEFTETAKQTQVPESGVTQFFAGGVRDRAIEVGAPLKYFSVQEAETAWEEFKAAGAISGVQLKWGEGLASFSEDWDELAKGGYGPHIGLVYRFV</sequence>